<evidence type="ECO:0000256" key="8">
    <source>
        <dbReference type="RuleBase" id="RU366033"/>
    </source>
</evidence>
<dbReference type="PROSITE" id="PS50850">
    <property type="entry name" value="MFS"/>
    <property type="match status" value="1"/>
</dbReference>
<dbReference type="InterPro" id="IPR036259">
    <property type="entry name" value="MFS_trans_sf"/>
</dbReference>
<keyword evidence="6 8" id="KW-0534">Nitrate assimilation</keyword>
<feature type="transmembrane region" description="Helical" evidence="8">
    <location>
        <begin position="345"/>
        <end position="378"/>
    </location>
</feature>
<dbReference type="PANTHER" id="PTHR23515">
    <property type="entry name" value="HIGH-AFFINITY NITRATE TRANSPORTER 2.3"/>
    <property type="match status" value="1"/>
</dbReference>
<feature type="transmembrane region" description="Helical" evidence="8">
    <location>
        <begin position="86"/>
        <end position="105"/>
    </location>
</feature>
<dbReference type="GO" id="GO:0015113">
    <property type="term" value="F:nitrite transmembrane transporter activity"/>
    <property type="evidence" value="ECO:0007669"/>
    <property type="project" value="InterPro"/>
</dbReference>
<dbReference type="InterPro" id="IPR004737">
    <property type="entry name" value="NO3_transporter_NarK/NarU-like"/>
</dbReference>
<comment type="similarity">
    <text evidence="2 8">Belongs to the major facilitator superfamily. Nitrate/nitrite porter (TC 2.A.1.8) family.</text>
</comment>
<dbReference type="NCBIfam" id="TIGR00886">
    <property type="entry name" value="2A0108"/>
    <property type="match status" value="1"/>
</dbReference>
<comment type="subcellular location">
    <subcellularLocation>
        <location evidence="8">Cell membrane</location>
        <topology evidence="8">Multi-pass membrane protein</topology>
    </subcellularLocation>
    <subcellularLocation>
        <location evidence="1">Membrane</location>
        <topology evidence="1">Multi-pass membrane protein</topology>
    </subcellularLocation>
</comment>
<evidence type="ECO:0000313" key="10">
    <source>
        <dbReference type="EMBL" id="CAD8328681.1"/>
    </source>
</evidence>
<feature type="transmembrane region" description="Helical" evidence="8">
    <location>
        <begin position="398"/>
        <end position="419"/>
    </location>
</feature>
<evidence type="ECO:0000256" key="7">
    <source>
        <dbReference type="ARBA" id="ARBA00023136"/>
    </source>
</evidence>
<keyword evidence="5 8" id="KW-1133">Transmembrane helix</keyword>
<dbReference type="Gene3D" id="1.20.1250.20">
    <property type="entry name" value="MFS general substrate transporter like domains"/>
    <property type="match status" value="2"/>
</dbReference>
<evidence type="ECO:0000259" key="9">
    <source>
        <dbReference type="PROSITE" id="PS50850"/>
    </source>
</evidence>
<dbReference type="Pfam" id="PF07690">
    <property type="entry name" value="MFS_1"/>
    <property type="match status" value="1"/>
</dbReference>
<feature type="transmembrane region" description="Helical" evidence="8">
    <location>
        <begin position="142"/>
        <end position="162"/>
    </location>
</feature>
<dbReference type="EMBL" id="HBEF01001233">
    <property type="protein sequence ID" value="CAD8328681.1"/>
    <property type="molecule type" value="Transcribed_RNA"/>
</dbReference>
<feature type="domain" description="Major facilitator superfamily (MFS) profile" evidence="9">
    <location>
        <begin position="51"/>
        <end position="450"/>
    </location>
</feature>
<name>A0A7R9ZKB8_9STRA</name>
<keyword evidence="8" id="KW-1003">Cell membrane</keyword>
<dbReference type="GO" id="GO:0015112">
    <property type="term" value="F:nitrate transmembrane transporter activity"/>
    <property type="evidence" value="ECO:0007669"/>
    <property type="project" value="UniProtKB-UniRule"/>
</dbReference>
<keyword evidence="4 8" id="KW-0812">Transmembrane</keyword>
<evidence type="ECO:0000256" key="6">
    <source>
        <dbReference type="ARBA" id="ARBA00023063"/>
    </source>
</evidence>
<dbReference type="CDD" id="cd17341">
    <property type="entry name" value="MFS_NRT2_like"/>
    <property type="match status" value="1"/>
</dbReference>
<dbReference type="AlphaFoldDB" id="A0A7R9ZKB8"/>
<sequence length="485" mass="52568">MDVVAGDGVDIDVDELAWKKFSEYDIDIDPTQDDKAKEIELCSFARPHMRAFHCSWWSFFIAFFIWFAISPLLSEIQEDLGLTKQDIWTSSISGVGGTILVRFILGPLCDKYGARVLFALVLCGASIPTALIGFVQSARGLIIIRGFIGLAGGTFVMCQYWTSRMFTKEVVGTANALVGGWGNLGASVTQIIMGSFLFPVFKTLFNNDSEIAWRTVSIVPAVVAFVTGIIVYNISDDAPKGNYSDLKAHGNMPPVSCWESFVEACADFNTWLLFIQYACCFGVELTMNNAAALYFRDVFGQSTESAAAIASIFGWMNLFARGAGGVLSDNLGESMGMQGRLVAQFALLLGEGVSVLIFANTDTLAGAVFVLVLFSLFVQAAEGSSYGIVPYVNPQHMGSVTGIVGAGGNVGAVVFGLCFRELNYNIAFRIMGICVLVSSILSMFINIEGYSSFFSKKEMTVDKETGKVLSDLPRSTETKRLNSVT</sequence>
<feature type="transmembrane region" description="Helical" evidence="8">
    <location>
        <begin position="174"/>
        <end position="199"/>
    </location>
</feature>
<organism evidence="10">
    <name type="scientific">Craspedostauros australis</name>
    <dbReference type="NCBI Taxonomy" id="1486917"/>
    <lineage>
        <taxon>Eukaryota</taxon>
        <taxon>Sar</taxon>
        <taxon>Stramenopiles</taxon>
        <taxon>Ochrophyta</taxon>
        <taxon>Bacillariophyta</taxon>
        <taxon>Bacillariophyceae</taxon>
        <taxon>Bacillariophycidae</taxon>
        <taxon>Naviculales</taxon>
        <taxon>Naviculaceae</taxon>
        <taxon>Craspedostauros</taxon>
    </lineage>
</organism>
<gene>
    <name evidence="10" type="ORF">CAUS1442_LOCUS778</name>
</gene>
<feature type="transmembrane region" description="Helical" evidence="8">
    <location>
        <begin position="56"/>
        <end position="74"/>
    </location>
</feature>
<feature type="transmembrane region" description="Helical" evidence="8">
    <location>
        <begin position="426"/>
        <end position="447"/>
    </location>
</feature>
<evidence type="ECO:0000256" key="2">
    <source>
        <dbReference type="ARBA" id="ARBA00008432"/>
    </source>
</evidence>
<feature type="transmembrane region" description="Helical" evidence="8">
    <location>
        <begin position="117"/>
        <end position="136"/>
    </location>
</feature>
<evidence type="ECO:0000256" key="5">
    <source>
        <dbReference type="ARBA" id="ARBA00022989"/>
    </source>
</evidence>
<keyword evidence="7 8" id="KW-0472">Membrane</keyword>
<dbReference type="GO" id="GO:0042128">
    <property type="term" value="P:nitrate assimilation"/>
    <property type="evidence" value="ECO:0007669"/>
    <property type="project" value="UniProtKB-UniRule"/>
</dbReference>
<dbReference type="GO" id="GO:0005886">
    <property type="term" value="C:plasma membrane"/>
    <property type="evidence" value="ECO:0007669"/>
    <property type="project" value="UniProtKB-SubCell"/>
</dbReference>
<dbReference type="InterPro" id="IPR044772">
    <property type="entry name" value="NO3_transporter"/>
</dbReference>
<evidence type="ECO:0000256" key="4">
    <source>
        <dbReference type="ARBA" id="ARBA00022692"/>
    </source>
</evidence>
<proteinExistence type="inferred from homology"/>
<feature type="transmembrane region" description="Helical" evidence="8">
    <location>
        <begin position="211"/>
        <end position="234"/>
    </location>
</feature>
<keyword evidence="3 8" id="KW-0813">Transport</keyword>
<accession>A0A7R9ZKB8</accession>
<evidence type="ECO:0000256" key="1">
    <source>
        <dbReference type="ARBA" id="ARBA00004141"/>
    </source>
</evidence>
<reference evidence="10" key="1">
    <citation type="submission" date="2021-01" db="EMBL/GenBank/DDBJ databases">
        <authorList>
            <person name="Corre E."/>
            <person name="Pelletier E."/>
            <person name="Niang G."/>
            <person name="Scheremetjew M."/>
            <person name="Finn R."/>
            <person name="Kale V."/>
            <person name="Holt S."/>
            <person name="Cochrane G."/>
            <person name="Meng A."/>
            <person name="Brown T."/>
            <person name="Cohen L."/>
        </authorList>
    </citation>
    <scope>NUCLEOTIDE SEQUENCE</scope>
    <source>
        <strain evidence="10">CCMP3328</strain>
    </source>
</reference>
<dbReference type="InterPro" id="IPR011701">
    <property type="entry name" value="MFS"/>
</dbReference>
<dbReference type="InterPro" id="IPR020846">
    <property type="entry name" value="MFS_dom"/>
</dbReference>
<dbReference type="SUPFAM" id="SSF103473">
    <property type="entry name" value="MFS general substrate transporter"/>
    <property type="match status" value="1"/>
</dbReference>
<evidence type="ECO:0000256" key="3">
    <source>
        <dbReference type="ARBA" id="ARBA00022448"/>
    </source>
</evidence>
<protein>
    <recommendedName>
        <fullName evidence="8">Nitrate/nitrite transporter</fullName>
    </recommendedName>
</protein>
<comment type="caution">
    <text evidence="8">Lacks conserved residue(s) required for the propagation of feature annotation.</text>
</comment>